<gene>
    <name evidence="2" type="ORF">NSA58_04300</name>
</gene>
<feature type="domain" description="Lambda phage tail tube protein N-terminal" evidence="1">
    <location>
        <begin position="17"/>
        <end position="136"/>
    </location>
</feature>
<dbReference type="AlphaFoldDB" id="A0A9X2S320"/>
<dbReference type="Proteomes" id="UP001140817">
    <property type="component" value="Unassembled WGS sequence"/>
</dbReference>
<evidence type="ECO:0000259" key="1">
    <source>
        <dbReference type="Pfam" id="PF16461"/>
    </source>
</evidence>
<reference evidence="2" key="1">
    <citation type="submission" date="2022-07" db="EMBL/GenBank/DDBJ databases">
        <title>Enhanced cultured diversity of the mouse gut microbiota enables custom-made synthetic communities.</title>
        <authorList>
            <person name="Afrizal A."/>
        </authorList>
    </citation>
    <scope>NUCLEOTIDE SEQUENCE</scope>
    <source>
        <strain evidence="2">DSM 29186</strain>
    </source>
</reference>
<comment type="caution">
    <text evidence="2">The sequence shown here is derived from an EMBL/GenBank/DDBJ whole genome shotgun (WGS) entry which is preliminary data.</text>
</comment>
<dbReference type="Pfam" id="PF16461">
    <property type="entry name" value="Phage_TTP_12"/>
    <property type="match status" value="1"/>
</dbReference>
<evidence type="ECO:0000313" key="2">
    <source>
        <dbReference type="EMBL" id="MCR1822001.1"/>
    </source>
</evidence>
<accession>A0A9X2S320</accession>
<name>A0A9X2S320_9FIRM</name>
<organism evidence="2 3">
    <name type="scientific">Terrisporobacter muris</name>
    <dbReference type="NCBI Taxonomy" id="2963284"/>
    <lineage>
        <taxon>Bacteria</taxon>
        <taxon>Bacillati</taxon>
        <taxon>Bacillota</taxon>
        <taxon>Clostridia</taxon>
        <taxon>Peptostreptococcales</taxon>
        <taxon>Peptostreptococcaceae</taxon>
        <taxon>Terrisporobacter</taxon>
    </lineage>
</organism>
<dbReference type="Gene3D" id="4.10.410.40">
    <property type="match status" value="1"/>
</dbReference>
<sequence>MATRSLGTVLKIGKDVSATKIGGLTEIGGIELSADTLDNTTLESDGGYREFIGGFKDAGEVSLSGYLEINSSNGQKKMYDAFETGDVQDFAIEFPESIGAKWAFKGVVTGFSTGASLEDLISFGATIKVSGKPTLTLE</sequence>
<protein>
    <submittedName>
        <fullName evidence="2">Phage tail tube protein</fullName>
    </submittedName>
</protein>
<keyword evidence="3" id="KW-1185">Reference proteome</keyword>
<evidence type="ECO:0000313" key="3">
    <source>
        <dbReference type="Proteomes" id="UP001140817"/>
    </source>
</evidence>
<dbReference type="RefSeq" id="WP_257560145.1">
    <property type="nucleotide sequence ID" value="NZ_JANKBY010000030.1"/>
</dbReference>
<dbReference type="EMBL" id="JANKBY010000030">
    <property type="protein sequence ID" value="MCR1822001.1"/>
    <property type="molecule type" value="Genomic_DNA"/>
</dbReference>
<proteinExistence type="predicted"/>
<dbReference type="InterPro" id="IPR032494">
    <property type="entry name" value="Phage_TTP_N"/>
</dbReference>